<evidence type="ECO:0000313" key="1">
    <source>
        <dbReference type="EMBL" id="KAK7860518.1"/>
    </source>
</evidence>
<comment type="caution">
    <text evidence="1">The sequence shown here is derived from an EMBL/GenBank/DDBJ whole genome shotgun (WGS) entry which is preliminary data.</text>
</comment>
<sequence length="342" mass="39310">MNVKLVMPGGMVNESWHNCNGMLPLNLLYVNFNARIIKFCKFSPIHVGTLPNGLFSPRSKNTKAVQFCNDKGSSPTRFHEWEIVPKNELAARANILKLAEKPGRGLLKLLELKSSSESWSCKDKFGTYPWVIGRQIHILYPRGQPKVSGIGLQDYSLRDQGSERSQFRLHPGSELNKRNCTRLGSKFTASSQFSALLRPTPPKSRTFEEERPQIQLRFSAFKEKLFPLKFRTSKCEREGFELLIKPSLILEELLAHYPYMVQHEVKAIPCSEADKIKYLLPFIIMHMIAIPFYKIAELKTFTLKLKVLSFFLLCKVYRSQIFDVIGVQDKDSYSYLSYFGIV</sequence>
<protein>
    <submittedName>
        <fullName evidence="1">Uncharacterized protein</fullName>
    </submittedName>
</protein>
<name>A0AAW0MCS5_QUESU</name>
<gene>
    <name evidence="1" type="ORF">CFP56_036813</name>
</gene>
<proteinExistence type="predicted"/>
<organism evidence="1">
    <name type="scientific">Quercus suber</name>
    <name type="common">Cork oak</name>
    <dbReference type="NCBI Taxonomy" id="58331"/>
    <lineage>
        <taxon>Eukaryota</taxon>
        <taxon>Viridiplantae</taxon>
        <taxon>Streptophyta</taxon>
        <taxon>Embryophyta</taxon>
        <taxon>Tracheophyta</taxon>
        <taxon>Spermatophyta</taxon>
        <taxon>Magnoliopsida</taxon>
        <taxon>eudicotyledons</taxon>
        <taxon>Gunneridae</taxon>
        <taxon>Pentapetalae</taxon>
        <taxon>rosids</taxon>
        <taxon>fabids</taxon>
        <taxon>Fagales</taxon>
        <taxon>Fagaceae</taxon>
        <taxon>Quercus</taxon>
    </lineage>
</organism>
<accession>A0AAW0MCS5</accession>
<reference evidence="1" key="2">
    <citation type="journal article" date="2018" name="Sci. Data">
        <title>The draft genome sequence of cork oak.</title>
        <authorList>
            <person name="Ramos A.M."/>
            <person name="Usie A."/>
            <person name="Barbosa P."/>
            <person name="Barros P.M."/>
            <person name="Capote T."/>
            <person name="Chaves I."/>
            <person name="Simoes F."/>
            <person name="Abreu I."/>
            <person name="Carrasquinho I."/>
            <person name="Faro C."/>
            <person name="Guimaraes J.B."/>
            <person name="Mendonca D."/>
            <person name="Nobrega F."/>
            <person name="Rodrigues L."/>
            <person name="Saibo N.J.M."/>
            <person name="Varela M.C."/>
            <person name="Egas C."/>
            <person name="Matos J."/>
            <person name="Miguel C.M."/>
            <person name="Oliveira M.M."/>
            <person name="Ricardo C.P."/>
            <person name="Goncalves S."/>
        </authorList>
    </citation>
    <scope>NUCLEOTIDE SEQUENCE [LARGE SCALE GENOMIC DNA]</scope>
    <source>
        <strain evidence="1">HL8</strain>
    </source>
</reference>
<reference evidence="1" key="3">
    <citation type="submission" date="2023-07" db="EMBL/GenBank/DDBJ databases">
        <title>An improved reference 1 genome and first organelle genomes of Quercus suber.</title>
        <authorList>
            <consortium name="Genosuber Consortium"/>
            <person name="Usie A."/>
            <person name="Serra O."/>
            <person name="Barros P."/>
        </authorList>
    </citation>
    <scope>NUCLEOTIDE SEQUENCE</scope>
    <source>
        <strain evidence="1">HL8</strain>
        <tissue evidence="1">Leaves</tissue>
    </source>
</reference>
<dbReference type="EMBL" id="PKMF04000006">
    <property type="protein sequence ID" value="KAK7860518.1"/>
    <property type="molecule type" value="Genomic_DNA"/>
</dbReference>
<reference evidence="1" key="1">
    <citation type="submission" date="2017-12" db="EMBL/GenBank/DDBJ databases">
        <authorList>
            <person name="Barbosa P."/>
            <person name="Usie A."/>
            <person name="Ramos A.M."/>
        </authorList>
    </citation>
    <scope>NUCLEOTIDE SEQUENCE</scope>
    <source>
        <strain evidence="1">HL8</strain>
        <tissue evidence="1">Leaves</tissue>
    </source>
</reference>
<dbReference type="AlphaFoldDB" id="A0AAW0MCS5"/>